<evidence type="ECO:0000256" key="4">
    <source>
        <dbReference type="ARBA" id="ARBA00022723"/>
    </source>
</evidence>
<keyword evidence="7" id="KW-0186">Copper</keyword>
<dbReference type="PANTHER" id="PTHR47797:SF3">
    <property type="entry name" value="CYTOCHROME B561 DOMAIN-CONTAINING PROTEIN"/>
    <property type="match status" value="1"/>
</dbReference>
<dbReference type="STRING" id="215250.A0A316YT30"/>
<keyword evidence="11" id="KW-0732">Signal</keyword>
<gene>
    <name evidence="13" type="ORF">FA10DRAFT_266292</name>
</gene>
<dbReference type="InParanoid" id="A0A316YT30"/>
<dbReference type="PROSITE" id="PS50939">
    <property type="entry name" value="CYTOCHROME_B561"/>
    <property type="match status" value="1"/>
</dbReference>
<dbReference type="OrthoDB" id="1921208at2759"/>
<evidence type="ECO:0000256" key="10">
    <source>
        <dbReference type="SAM" id="Phobius"/>
    </source>
</evidence>
<evidence type="ECO:0000259" key="12">
    <source>
        <dbReference type="PROSITE" id="PS50939"/>
    </source>
</evidence>
<keyword evidence="3 10" id="KW-0812">Transmembrane</keyword>
<evidence type="ECO:0000256" key="3">
    <source>
        <dbReference type="ARBA" id="ARBA00022692"/>
    </source>
</evidence>
<evidence type="ECO:0000256" key="7">
    <source>
        <dbReference type="ARBA" id="ARBA00023008"/>
    </source>
</evidence>
<dbReference type="InterPro" id="IPR000923">
    <property type="entry name" value="BlueCu_1"/>
</dbReference>
<feature type="domain" description="Cytochrome b561" evidence="12">
    <location>
        <begin position="127"/>
        <end position="330"/>
    </location>
</feature>
<protein>
    <recommendedName>
        <fullName evidence="12">Cytochrome b561 domain-containing protein</fullName>
    </recommendedName>
</protein>
<feature type="transmembrane region" description="Helical" evidence="10">
    <location>
        <begin position="267"/>
        <end position="288"/>
    </location>
</feature>
<dbReference type="CDD" id="cd08760">
    <property type="entry name" value="Cyt_b561_FRRS1_like"/>
    <property type="match status" value="1"/>
</dbReference>
<feature type="transmembrane region" description="Helical" evidence="10">
    <location>
        <begin position="308"/>
        <end position="331"/>
    </location>
</feature>
<keyword evidence="2" id="KW-0813">Transport</keyword>
<evidence type="ECO:0000313" key="13">
    <source>
        <dbReference type="EMBL" id="PWN92567.1"/>
    </source>
</evidence>
<dbReference type="RefSeq" id="XP_025379765.1">
    <property type="nucleotide sequence ID" value="XM_025521432.1"/>
</dbReference>
<accession>A0A316YT30</accession>
<keyword evidence="14" id="KW-1185">Reference proteome</keyword>
<comment type="subcellular location">
    <subcellularLocation>
        <location evidence="1">Membrane</location>
    </subcellularLocation>
</comment>
<dbReference type="SUPFAM" id="SSF49503">
    <property type="entry name" value="Cupredoxins"/>
    <property type="match status" value="1"/>
</dbReference>
<keyword evidence="4" id="KW-0479">Metal-binding</keyword>
<dbReference type="InterPro" id="IPR006593">
    <property type="entry name" value="Cyt_b561/ferric_Rdtase_TM"/>
</dbReference>
<feature type="compositionally biased region" description="Basic and acidic residues" evidence="9">
    <location>
        <begin position="338"/>
        <end position="356"/>
    </location>
</feature>
<dbReference type="GO" id="GO:0009055">
    <property type="term" value="F:electron transfer activity"/>
    <property type="evidence" value="ECO:0007669"/>
    <property type="project" value="InterPro"/>
</dbReference>
<dbReference type="Pfam" id="PF03188">
    <property type="entry name" value="Cytochrom_B561"/>
    <property type="match status" value="1"/>
</dbReference>
<evidence type="ECO:0000256" key="2">
    <source>
        <dbReference type="ARBA" id="ARBA00022448"/>
    </source>
</evidence>
<dbReference type="InterPro" id="IPR008972">
    <property type="entry name" value="Cupredoxin"/>
</dbReference>
<dbReference type="AlphaFoldDB" id="A0A316YT30"/>
<reference evidence="13 14" key="1">
    <citation type="journal article" date="2018" name="Mol. Biol. Evol.">
        <title>Broad Genomic Sampling Reveals a Smut Pathogenic Ancestry of the Fungal Clade Ustilaginomycotina.</title>
        <authorList>
            <person name="Kijpornyongpan T."/>
            <person name="Mondo S.J."/>
            <person name="Barry K."/>
            <person name="Sandor L."/>
            <person name="Lee J."/>
            <person name="Lipzen A."/>
            <person name="Pangilinan J."/>
            <person name="LaButti K."/>
            <person name="Hainaut M."/>
            <person name="Henrissat B."/>
            <person name="Grigoriev I.V."/>
            <person name="Spatafora J.W."/>
            <person name="Aime M.C."/>
        </authorList>
    </citation>
    <scope>NUCLEOTIDE SEQUENCE [LARGE SCALE GENOMIC DNA]</scope>
    <source>
        <strain evidence="13 14">MCA 4198</strain>
    </source>
</reference>
<keyword evidence="8 10" id="KW-0472">Membrane</keyword>
<evidence type="ECO:0000313" key="14">
    <source>
        <dbReference type="Proteomes" id="UP000245768"/>
    </source>
</evidence>
<name>A0A316YT30_9BASI</name>
<dbReference type="Gene3D" id="2.60.40.420">
    <property type="entry name" value="Cupredoxins - blue copper proteins"/>
    <property type="match status" value="1"/>
</dbReference>
<evidence type="ECO:0000256" key="5">
    <source>
        <dbReference type="ARBA" id="ARBA00022982"/>
    </source>
</evidence>
<evidence type="ECO:0000256" key="1">
    <source>
        <dbReference type="ARBA" id="ARBA00004370"/>
    </source>
</evidence>
<feature type="region of interest" description="Disordered" evidence="9">
    <location>
        <begin position="338"/>
        <end position="362"/>
    </location>
</feature>
<feature type="chain" id="PRO_5016344402" description="Cytochrome b561 domain-containing protein" evidence="11">
    <location>
        <begin position="22"/>
        <end position="362"/>
    </location>
</feature>
<dbReference type="Gene3D" id="1.20.120.1770">
    <property type="match status" value="1"/>
</dbReference>
<evidence type="ECO:0000256" key="6">
    <source>
        <dbReference type="ARBA" id="ARBA00022989"/>
    </source>
</evidence>
<feature type="transmembrane region" description="Helical" evidence="10">
    <location>
        <begin position="238"/>
        <end position="255"/>
    </location>
</feature>
<evidence type="ECO:0000256" key="8">
    <source>
        <dbReference type="ARBA" id="ARBA00023136"/>
    </source>
</evidence>
<dbReference type="GeneID" id="37043348"/>
<feature type="transmembrane region" description="Helical" evidence="10">
    <location>
        <begin position="166"/>
        <end position="187"/>
    </location>
</feature>
<dbReference type="GO" id="GO:0005507">
    <property type="term" value="F:copper ion binding"/>
    <property type="evidence" value="ECO:0007669"/>
    <property type="project" value="InterPro"/>
</dbReference>
<proteinExistence type="predicted"/>
<feature type="signal peptide" evidence="11">
    <location>
        <begin position="1"/>
        <end position="21"/>
    </location>
</feature>
<sequence length="362" mass="39508">MLSWLIKTGIVGLCLLQAAMCADIAIQVGQDMTGQSVLQFYPNTTTAKQGDNLVFHFHSSTHTATGAKGNSAADACSPGTFGEQTVQADGSTYTYPVTTTDPLYFMCLPHCSLGMVMVVNPADQYALGDYVAAATGQPAPAHGSSSSSGSVSNAVEEKFNKVRRIFLVHMLFMIIGWMLLIPIGALIGRYSRLRYDWVPAHRGVQLSAYLFVFIGFFLAVAGVSTAGGHHFATLHMELGLALFLLLFVQLVLAQAGRTLNKRRGNRYLSFVHIVTGIVLFALSVWNVHEGFKIWPAINQGPKWQPPRYASYIIYGWTGLIFLLYVGGFALLPKELKRGREGKHNPSESVAREDKPLTQEASS</sequence>
<keyword evidence="6 10" id="KW-1133">Transmembrane helix</keyword>
<dbReference type="GO" id="GO:0016020">
    <property type="term" value="C:membrane"/>
    <property type="evidence" value="ECO:0007669"/>
    <property type="project" value="UniProtKB-SubCell"/>
</dbReference>
<organism evidence="13 14">
    <name type="scientific">Acaromyces ingoldii</name>
    <dbReference type="NCBI Taxonomy" id="215250"/>
    <lineage>
        <taxon>Eukaryota</taxon>
        <taxon>Fungi</taxon>
        <taxon>Dikarya</taxon>
        <taxon>Basidiomycota</taxon>
        <taxon>Ustilaginomycotina</taxon>
        <taxon>Exobasidiomycetes</taxon>
        <taxon>Exobasidiales</taxon>
        <taxon>Cryptobasidiaceae</taxon>
        <taxon>Acaromyces</taxon>
    </lineage>
</organism>
<dbReference type="EMBL" id="KZ819635">
    <property type="protein sequence ID" value="PWN92567.1"/>
    <property type="molecule type" value="Genomic_DNA"/>
</dbReference>
<dbReference type="SMART" id="SM00665">
    <property type="entry name" value="B561"/>
    <property type="match status" value="1"/>
</dbReference>
<dbReference type="PANTHER" id="PTHR47797">
    <property type="entry name" value="DEHYDROGENASE, PUTATIVE (AFU_ORTHOLOGUE AFUA_8G05805)-RELATED"/>
    <property type="match status" value="1"/>
</dbReference>
<keyword evidence="5" id="KW-0249">Electron transport</keyword>
<evidence type="ECO:0000256" key="9">
    <source>
        <dbReference type="SAM" id="MobiDB-lite"/>
    </source>
</evidence>
<dbReference type="Proteomes" id="UP000245768">
    <property type="component" value="Unassembled WGS sequence"/>
</dbReference>
<dbReference type="Pfam" id="PF00127">
    <property type="entry name" value="Copper-bind"/>
    <property type="match status" value="1"/>
</dbReference>
<evidence type="ECO:0000256" key="11">
    <source>
        <dbReference type="SAM" id="SignalP"/>
    </source>
</evidence>
<feature type="transmembrane region" description="Helical" evidence="10">
    <location>
        <begin position="208"/>
        <end position="232"/>
    </location>
</feature>